<dbReference type="Pfam" id="PF01253">
    <property type="entry name" value="SUI1"/>
    <property type="match status" value="1"/>
</dbReference>
<comment type="caution">
    <text evidence="5">The sequence shown here is derived from an EMBL/GenBank/DDBJ whole genome shotgun (WGS) entry which is preliminary data.</text>
</comment>
<evidence type="ECO:0000313" key="6">
    <source>
        <dbReference type="Proteomes" id="UP000812966"/>
    </source>
</evidence>
<feature type="domain" description="SUI1" evidence="4">
    <location>
        <begin position="50"/>
        <end position="140"/>
    </location>
</feature>
<sequence length="153" mass="16283">MLNLQSRDPFADADFGSPASSATAGAKANASRTSTPKIDDDLGGVAGGKIHIRIQQRNGRKTLTTVQGLDKAYDPKKILKAFKKEFACNGNVVSSEEAELGADAPEPAVPAGKTKPNFGQVIQLQGDQRNAVRDFLVSTGIVSEREAKEKIQM</sequence>
<dbReference type="PANTHER" id="PTHR10388">
    <property type="entry name" value="EUKARYOTIC TRANSLATION INITIATION FACTOR SUI1"/>
    <property type="match status" value="1"/>
</dbReference>
<comment type="similarity">
    <text evidence="1">Belongs to the SUI1 family.</text>
</comment>
<proteinExistence type="inferred from homology"/>
<dbReference type="Proteomes" id="UP000812966">
    <property type="component" value="Unassembled WGS sequence"/>
</dbReference>
<dbReference type="EMBL" id="JABELV010000062">
    <property type="protein sequence ID" value="KAG7539684.1"/>
    <property type="molecule type" value="Genomic_DNA"/>
</dbReference>
<dbReference type="PROSITE" id="PS50296">
    <property type="entry name" value="SUI1"/>
    <property type="match status" value="1"/>
</dbReference>
<keyword evidence="6" id="KW-1185">Reference proteome</keyword>
<dbReference type="GO" id="GO:0003743">
    <property type="term" value="F:translation initiation factor activity"/>
    <property type="evidence" value="ECO:0007669"/>
    <property type="project" value="InterPro"/>
</dbReference>
<reference evidence="5" key="1">
    <citation type="submission" date="2020-04" db="EMBL/GenBank/DDBJ databases">
        <title>Analysis of mating type loci in Filobasidium floriforme.</title>
        <authorList>
            <person name="Nowrousian M."/>
        </authorList>
    </citation>
    <scope>NUCLEOTIDE SEQUENCE</scope>
    <source>
        <strain evidence="5">CBS 6242</strain>
    </source>
</reference>
<dbReference type="CDD" id="cd11566">
    <property type="entry name" value="eIF1_SUI1"/>
    <property type="match status" value="1"/>
</dbReference>
<protein>
    <recommendedName>
        <fullName evidence="4">SUI1 domain-containing protein</fullName>
    </recommendedName>
</protein>
<dbReference type="SUPFAM" id="SSF55159">
    <property type="entry name" value="eIF1-like"/>
    <property type="match status" value="1"/>
</dbReference>
<accession>A0A8K0JL67</accession>
<evidence type="ECO:0000256" key="2">
    <source>
        <dbReference type="ARBA" id="ARBA00022917"/>
    </source>
</evidence>
<dbReference type="InterPro" id="IPR001950">
    <property type="entry name" value="SUI1"/>
</dbReference>
<gene>
    <name evidence="5" type="ORF">FFLO_03401</name>
</gene>
<keyword evidence="2" id="KW-0648">Protein biosynthesis</keyword>
<name>A0A8K0JL67_9TREE</name>
<feature type="region of interest" description="Disordered" evidence="3">
    <location>
        <begin position="1"/>
        <end position="43"/>
    </location>
</feature>
<evidence type="ECO:0000256" key="3">
    <source>
        <dbReference type="SAM" id="MobiDB-lite"/>
    </source>
</evidence>
<evidence type="ECO:0000256" key="1">
    <source>
        <dbReference type="ARBA" id="ARBA00005422"/>
    </source>
</evidence>
<dbReference type="Gene3D" id="3.30.780.10">
    <property type="entry name" value="SUI1-like domain"/>
    <property type="match status" value="1"/>
</dbReference>
<evidence type="ECO:0000259" key="4">
    <source>
        <dbReference type="PROSITE" id="PS50296"/>
    </source>
</evidence>
<feature type="compositionally biased region" description="Low complexity" evidence="3">
    <location>
        <begin position="17"/>
        <end position="31"/>
    </location>
</feature>
<organism evidence="5 6">
    <name type="scientific">Filobasidium floriforme</name>
    <dbReference type="NCBI Taxonomy" id="5210"/>
    <lineage>
        <taxon>Eukaryota</taxon>
        <taxon>Fungi</taxon>
        <taxon>Dikarya</taxon>
        <taxon>Basidiomycota</taxon>
        <taxon>Agaricomycotina</taxon>
        <taxon>Tremellomycetes</taxon>
        <taxon>Filobasidiales</taxon>
        <taxon>Filobasidiaceae</taxon>
        <taxon>Filobasidium</taxon>
    </lineage>
</organism>
<dbReference type="InterPro" id="IPR005874">
    <property type="entry name" value="SUI1_euk"/>
</dbReference>
<dbReference type="AlphaFoldDB" id="A0A8K0JL67"/>
<evidence type="ECO:0000313" key="5">
    <source>
        <dbReference type="EMBL" id="KAG7539684.1"/>
    </source>
</evidence>
<dbReference type="InterPro" id="IPR036877">
    <property type="entry name" value="SUI1_dom_sf"/>
</dbReference>